<evidence type="ECO:0000313" key="7">
    <source>
        <dbReference type="EMBL" id="CCG44502.1"/>
    </source>
</evidence>
<dbReference type="NCBIfam" id="NF005381">
    <property type="entry name" value="PRK06924.1"/>
    <property type="match status" value="1"/>
</dbReference>
<dbReference type="GO" id="GO:0005737">
    <property type="term" value="C:cytoplasm"/>
    <property type="evidence" value="ECO:0007669"/>
    <property type="project" value="UniProtKB-SubCell"/>
</dbReference>
<accession>I0JK33</accession>
<evidence type="ECO:0000256" key="3">
    <source>
        <dbReference type="ARBA" id="ARBA00022490"/>
    </source>
</evidence>
<dbReference type="PATRIC" id="fig|866895.3.peg.1159"/>
<dbReference type="PROSITE" id="PS00061">
    <property type="entry name" value="ADH_SHORT"/>
    <property type="match status" value="1"/>
</dbReference>
<evidence type="ECO:0000256" key="4">
    <source>
        <dbReference type="ARBA" id="ARBA00022857"/>
    </source>
</evidence>
<organism evidence="7 8">
    <name type="scientific">Halobacillus halophilus (strain ATCC 35676 / DSM 2266 / JCM 20832 / KCTC 3685 / LMG 17431 / NBRC 102448 / NCIMB 2269)</name>
    <name type="common">Sporosarcina halophila</name>
    <dbReference type="NCBI Taxonomy" id="866895"/>
    <lineage>
        <taxon>Bacteria</taxon>
        <taxon>Bacillati</taxon>
        <taxon>Bacillota</taxon>
        <taxon>Bacilli</taxon>
        <taxon>Bacillales</taxon>
        <taxon>Bacillaceae</taxon>
        <taxon>Halobacillus</taxon>
    </lineage>
</organism>
<dbReference type="Proteomes" id="UP000007397">
    <property type="component" value="Chromosome"/>
</dbReference>
<evidence type="ECO:0000256" key="5">
    <source>
        <dbReference type="ARBA" id="ARBA00023002"/>
    </source>
</evidence>
<gene>
    <name evidence="7" type="ordered locus">HBHAL_2147</name>
</gene>
<dbReference type="Pfam" id="PF00106">
    <property type="entry name" value="adh_short"/>
    <property type="match status" value="1"/>
</dbReference>
<dbReference type="KEGG" id="hhd:HBHAL_2147"/>
<dbReference type="eggNOG" id="COG1028">
    <property type="taxonomic scope" value="Bacteria"/>
</dbReference>
<dbReference type="Gene3D" id="3.40.50.720">
    <property type="entry name" value="NAD(P)-binding Rossmann-like Domain"/>
    <property type="match status" value="1"/>
</dbReference>
<dbReference type="PANTHER" id="PTHR44085:SF2">
    <property type="entry name" value="SEPIAPTERIN REDUCTASE"/>
    <property type="match status" value="1"/>
</dbReference>
<dbReference type="PANTHER" id="PTHR44085">
    <property type="entry name" value="SEPIAPTERIN REDUCTASE"/>
    <property type="match status" value="1"/>
</dbReference>
<keyword evidence="8" id="KW-1185">Reference proteome</keyword>
<dbReference type="RefSeq" id="WP_014642405.1">
    <property type="nucleotide sequence ID" value="NC_017668.1"/>
</dbReference>
<evidence type="ECO:0000256" key="1">
    <source>
        <dbReference type="ARBA" id="ARBA00004496"/>
    </source>
</evidence>
<dbReference type="GO" id="GO:0006729">
    <property type="term" value="P:tetrahydrobiopterin biosynthetic process"/>
    <property type="evidence" value="ECO:0007669"/>
    <property type="project" value="TreeGrafter"/>
</dbReference>
<evidence type="ECO:0000256" key="2">
    <source>
        <dbReference type="ARBA" id="ARBA00006484"/>
    </source>
</evidence>
<comment type="subcellular location">
    <subcellularLocation>
        <location evidence="1">Cytoplasm</location>
    </subcellularLocation>
</comment>
<dbReference type="GO" id="GO:0004757">
    <property type="term" value="F:sepiapterin reductase (NADP+) activity"/>
    <property type="evidence" value="ECO:0007669"/>
    <property type="project" value="TreeGrafter"/>
</dbReference>
<evidence type="ECO:0000313" key="8">
    <source>
        <dbReference type="Proteomes" id="UP000007397"/>
    </source>
</evidence>
<comment type="similarity">
    <text evidence="2 6">Belongs to the short-chain dehydrogenases/reductases (SDR) family.</text>
</comment>
<dbReference type="InterPro" id="IPR020904">
    <property type="entry name" value="Sc_DH/Rdtase_CS"/>
</dbReference>
<reference evidence="7 8" key="1">
    <citation type="journal article" date="2013" name="Environ. Microbiol.">
        <title>Chloride and organic osmolytes: a hybrid strategy to cope with elevated salinities by the moderately halophilic, chloride-dependent bacterium Halobacillus halophilus.</title>
        <authorList>
            <person name="Saum S.H."/>
            <person name="Pfeiffer F."/>
            <person name="Palm P."/>
            <person name="Rampp M."/>
            <person name="Schuster S.C."/>
            <person name="Muller V."/>
            <person name="Oesterhelt D."/>
        </authorList>
    </citation>
    <scope>NUCLEOTIDE SEQUENCE [LARGE SCALE GENOMIC DNA]</scope>
    <source>
        <strain evidence="8">ATCC 35676 / DSM 2266 / JCM 20832 / KCTC 3685 / LMG 17431 / NBRC 102448 / NCIMB 2269</strain>
    </source>
</reference>
<dbReference type="InterPro" id="IPR051721">
    <property type="entry name" value="Biopterin_syn/organic_redct"/>
</dbReference>
<dbReference type="SUPFAM" id="SSF51735">
    <property type="entry name" value="NAD(P)-binding Rossmann-fold domains"/>
    <property type="match status" value="1"/>
</dbReference>
<dbReference type="PRINTS" id="PR00080">
    <property type="entry name" value="SDRFAMILY"/>
</dbReference>
<sequence length="252" mass="28010">MQYAIVTGTSRGLGESIAKQFIEKNVHLISVSRNENKSLQKLADERKVSYTHISCDLSDPGQLEEGLEKIVNEAFHEDTHYVYLVNNAGVIEPINPVGELEPASVQKHFQVNVTAPVLLINRCLAEANKKEIGTSIINITSGAAERPVHGWSTYSSAKAAINRFTSTLALEQEGNKHVILAFSPGVMDTDMQGEIRASSKEEFKDVDKFKQMKEEGQLRSPHEVASILMDLINEPKEIENGKVYKVYDLVNE</sequence>
<keyword evidence="4" id="KW-0521">NADP</keyword>
<dbReference type="EMBL" id="HE717023">
    <property type="protein sequence ID" value="CCG44502.1"/>
    <property type="molecule type" value="Genomic_DNA"/>
</dbReference>
<name>I0JK33_HALH3</name>
<proteinExistence type="inferred from homology"/>
<keyword evidence="3" id="KW-0963">Cytoplasm</keyword>
<dbReference type="InterPro" id="IPR002347">
    <property type="entry name" value="SDR_fam"/>
</dbReference>
<dbReference type="HOGENOM" id="CLU_010194_2_11_9"/>
<dbReference type="PRINTS" id="PR00081">
    <property type="entry name" value="GDHRDH"/>
</dbReference>
<protein>
    <submittedName>
        <fullName evidence="7">Short-chain dehydrogenase/reductase family protein</fullName>
    </submittedName>
</protein>
<dbReference type="InterPro" id="IPR036291">
    <property type="entry name" value="NAD(P)-bd_dom_sf"/>
</dbReference>
<keyword evidence="5" id="KW-0560">Oxidoreductase</keyword>
<dbReference type="AlphaFoldDB" id="I0JK33"/>
<evidence type="ECO:0000256" key="6">
    <source>
        <dbReference type="RuleBase" id="RU000363"/>
    </source>
</evidence>
<dbReference type="STRING" id="866895.HBHAL_2147"/>